<sequence>MEMLNDSQNEMEFKDDSRFYISSISTRSIDTSSTCERKQQIESKIQTYTRIHQDTKRELVQNSSIHNDNEYPEYKSLKNSIRLKPAYLLEPDHHNEQTTAEHKNTTPNPVDPHLIPGKQPNTSRGRKINRPVRFRE</sequence>
<feature type="compositionally biased region" description="Basic and acidic residues" evidence="1">
    <location>
        <begin position="91"/>
        <end position="104"/>
    </location>
</feature>
<feature type="compositionally biased region" description="Basic residues" evidence="1">
    <location>
        <begin position="124"/>
        <end position="136"/>
    </location>
</feature>
<dbReference type="EMBL" id="BMAW01093680">
    <property type="protein sequence ID" value="GFS61614.1"/>
    <property type="molecule type" value="Genomic_DNA"/>
</dbReference>
<comment type="caution">
    <text evidence="2">The sequence shown here is derived from an EMBL/GenBank/DDBJ whole genome shotgun (WGS) entry which is preliminary data.</text>
</comment>
<evidence type="ECO:0000256" key="1">
    <source>
        <dbReference type="SAM" id="MobiDB-lite"/>
    </source>
</evidence>
<feature type="region of interest" description="Disordered" evidence="1">
    <location>
        <begin position="91"/>
        <end position="136"/>
    </location>
</feature>
<name>A0A8X6IVZ0_NEPPI</name>
<keyword evidence="3" id="KW-1185">Reference proteome</keyword>
<evidence type="ECO:0000313" key="2">
    <source>
        <dbReference type="EMBL" id="GFS61614.1"/>
    </source>
</evidence>
<protein>
    <submittedName>
        <fullName evidence="2">Uncharacterized protein</fullName>
    </submittedName>
</protein>
<dbReference type="AlphaFoldDB" id="A0A8X6IVZ0"/>
<accession>A0A8X6IVZ0</accession>
<proteinExistence type="predicted"/>
<reference evidence="2" key="1">
    <citation type="submission" date="2020-08" db="EMBL/GenBank/DDBJ databases">
        <title>Multicomponent nature underlies the extraordinary mechanical properties of spider dragline silk.</title>
        <authorList>
            <person name="Kono N."/>
            <person name="Nakamura H."/>
            <person name="Mori M."/>
            <person name="Yoshida Y."/>
            <person name="Ohtoshi R."/>
            <person name="Malay A.D."/>
            <person name="Moran D.A.P."/>
            <person name="Tomita M."/>
            <person name="Numata K."/>
            <person name="Arakawa K."/>
        </authorList>
    </citation>
    <scope>NUCLEOTIDE SEQUENCE</scope>
</reference>
<organism evidence="2 3">
    <name type="scientific">Nephila pilipes</name>
    <name type="common">Giant wood spider</name>
    <name type="synonym">Nephila maculata</name>
    <dbReference type="NCBI Taxonomy" id="299642"/>
    <lineage>
        <taxon>Eukaryota</taxon>
        <taxon>Metazoa</taxon>
        <taxon>Ecdysozoa</taxon>
        <taxon>Arthropoda</taxon>
        <taxon>Chelicerata</taxon>
        <taxon>Arachnida</taxon>
        <taxon>Araneae</taxon>
        <taxon>Araneomorphae</taxon>
        <taxon>Entelegynae</taxon>
        <taxon>Araneoidea</taxon>
        <taxon>Nephilidae</taxon>
        <taxon>Nephila</taxon>
    </lineage>
</organism>
<dbReference type="OrthoDB" id="6465329at2759"/>
<dbReference type="Proteomes" id="UP000887013">
    <property type="component" value="Unassembled WGS sequence"/>
</dbReference>
<evidence type="ECO:0000313" key="3">
    <source>
        <dbReference type="Proteomes" id="UP000887013"/>
    </source>
</evidence>
<gene>
    <name evidence="2" type="ORF">NPIL_394401</name>
</gene>